<dbReference type="SUPFAM" id="SSF57850">
    <property type="entry name" value="RING/U-box"/>
    <property type="match status" value="1"/>
</dbReference>
<keyword evidence="2 4" id="KW-0863">Zinc-finger</keyword>
<feature type="region of interest" description="Disordered" evidence="5">
    <location>
        <begin position="220"/>
        <end position="245"/>
    </location>
</feature>
<evidence type="ECO:0000259" key="6">
    <source>
        <dbReference type="PROSITE" id="PS50089"/>
    </source>
</evidence>
<dbReference type="InterPro" id="IPR047153">
    <property type="entry name" value="TRIM45/56/19-like"/>
</dbReference>
<feature type="compositionally biased region" description="Low complexity" evidence="5">
    <location>
        <begin position="349"/>
        <end position="370"/>
    </location>
</feature>
<dbReference type="InterPro" id="IPR017907">
    <property type="entry name" value="Znf_RING_CS"/>
</dbReference>
<evidence type="ECO:0000313" key="7">
    <source>
        <dbReference type="EMBL" id="KAK7102591.1"/>
    </source>
</evidence>
<keyword evidence="3" id="KW-0862">Zinc</keyword>
<keyword evidence="1" id="KW-0479">Metal-binding</keyword>
<protein>
    <recommendedName>
        <fullName evidence="6">RING-type domain-containing protein</fullName>
    </recommendedName>
</protein>
<accession>A0AAN9BCK6</accession>
<dbReference type="Pfam" id="PF13445">
    <property type="entry name" value="zf-RING_UBOX"/>
    <property type="match status" value="1"/>
</dbReference>
<dbReference type="GO" id="GO:0008270">
    <property type="term" value="F:zinc ion binding"/>
    <property type="evidence" value="ECO:0007669"/>
    <property type="project" value="UniProtKB-KW"/>
</dbReference>
<feature type="compositionally biased region" description="Polar residues" evidence="5">
    <location>
        <begin position="318"/>
        <end position="332"/>
    </location>
</feature>
<dbReference type="PANTHER" id="PTHR25462">
    <property type="entry name" value="BONUS, ISOFORM C-RELATED"/>
    <property type="match status" value="1"/>
</dbReference>
<reference evidence="7 8" key="1">
    <citation type="submission" date="2024-02" db="EMBL/GenBank/DDBJ databases">
        <title>Chromosome-scale genome assembly of the rough periwinkle Littorina saxatilis.</title>
        <authorList>
            <person name="De Jode A."/>
            <person name="Faria R."/>
            <person name="Formenti G."/>
            <person name="Sims Y."/>
            <person name="Smith T.P."/>
            <person name="Tracey A."/>
            <person name="Wood J.M.D."/>
            <person name="Zagrodzka Z.B."/>
            <person name="Johannesson K."/>
            <person name="Butlin R.K."/>
            <person name="Leder E.H."/>
        </authorList>
    </citation>
    <scope>NUCLEOTIDE SEQUENCE [LARGE SCALE GENOMIC DNA]</scope>
    <source>
        <strain evidence="7">Snail1</strain>
        <tissue evidence="7">Muscle</tissue>
    </source>
</reference>
<comment type="caution">
    <text evidence="7">The sequence shown here is derived from an EMBL/GenBank/DDBJ whole genome shotgun (WGS) entry which is preliminary data.</text>
</comment>
<dbReference type="PANTHER" id="PTHR25462:SF296">
    <property type="entry name" value="MEIOTIC P26, ISOFORM F"/>
    <property type="match status" value="1"/>
</dbReference>
<feature type="region of interest" description="Disordered" evidence="5">
    <location>
        <begin position="318"/>
        <end position="378"/>
    </location>
</feature>
<dbReference type="Gene3D" id="3.30.40.10">
    <property type="entry name" value="Zinc/RING finger domain, C3HC4 (zinc finger)"/>
    <property type="match status" value="1"/>
</dbReference>
<evidence type="ECO:0000256" key="3">
    <source>
        <dbReference type="ARBA" id="ARBA00022833"/>
    </source>
</evidence>
<dbReference type="SMART" id="SM00184">
    <property type="entry name" value="RING"/>
    <property type="match status" value="1"/>
</dbReference>
<dbReference type="InterPro" id="IPR001841">
    <property type="entry name" value="Znf_RING"/>
</dbReference>
<dbReference type="PROSITE" id="PS50089">
    <property type="entry name" value="ZF_RING_2"/>
    <property type="match status" value="1"/>
</dbReference>
<dbReference type="InterPro" id="IPR013083">
    <property type="entry name" value="Znf_RING/FYVE/PHD"/>
</dbReference>
<gene>
    <name evidence="7" type="ORF">V1264_020787</name>
</gene>
<evidence type="ECO:0000313" key="8">
    <source>
        <dbReference type="Proteomes" id="UP001374579"/>
    </source>
</evidence>
<dbReference type="EMBL" id="JBAMIC010000010">
    <property type="protein sequence ID" value="KAK7102591.1"/>
    <property type="molecule type" value="Genomic_DNA"/>
</dbReference>
<evidence type="ECO:0000256" key="1">
    <source>
        <dbReference type="ARBA" id="ARBA00022723"/>
    </source>
</evidence>
<keyword evidence="8" id="KW-1185">Reference proteome</keyword>
<dbReference type="AlphaFoldDB" id="A0AAN9BCK6"/>
<name>A0AAN9BCK6_9CAEN</name>
<proteinExistence type="predicted"/>
<evidence type="ECO:0000256" key="4">
    <source>
        <dbReference type="PROSITE-ProRule" id="PRU00175"/>
    </source>
</evidence>
<evidence type="ECO:0000256" key="2">
    <source>
        <dbReference type="ARBA" id="ARBA00022771"/>
    </source>
</evidence>
<evidence type="ECO:0000256" key="5">
    <source>
        <dbReference type="SAM" id="MobiDB-lite"/>
    </source>
</evidence>
<dbReference type="InterPro" id="IPR027370">
    <property type="entry name" value="Znf-RING_euk"/>
</dbReference>
<feature type="domain" description="RING-type" evidence="6">
    <location>
        <begin position="73"/>
        <end position="125"/>
    </location>
</feature>
<feature type="region of interest" description="Disordered" evidence="5">
    <location>
        <begin position="427"/>
        <end position="468"/>
    </location>
</feature>
<dbReference type="Proteomes" id="UP001374579">
    <property type="component" value="Unassembled WGS sequence"/>
</dbReference>
<feature type="region of interest" description="Disordered" evidence="5">
    <location>
        <begin position="1"/>
        <end position="26"/>
    </location>
</feature>
<sequence>MSSRGAAMRTSTSREESSLGGVASRAERACRQSPAMEEGTGVSPGCSPGYVSVLNSPSLRSLVGGECLQILRCGICMEFFNIPIVLPCGHTFCLQCLTEMCKHATRPRGPNPVVTEVLIGCPNCRVQIFATPILQRNVTCNFIIQSLVDMLRNRKVPVQKHVSINTERSLIGPPVRAVSEEALCGVLQDLDRLSASLQHRSVVDDAFFEIENIRRLHLASRDQSSGDSPDVKTDCGNPTRDSSDASYLRGAASCATLQPDSSTTTCTGLSQLLHDNPDSPNSKIPRRCYAAAVAAAPGKDRPATTSTAVTTKTNISVNATRGTPQPCSTLDRSQPPPTCTAGMLPLPPAASYTLPSSSSSGFRNRNRNNSEASHDISPQQIWRAVEHAQNGAGDHSINTKNNMKFRYPFRQDCVFMVTEKEQIQVISNRVGQSENMSSAGNRSPSRQNRKQADRVSCSTSPKNHENLSPELSPIELVDIILHTKQVNRLCTLPVSLYEEETVSFTGEFCSYVVANDSLSPRAIIKTRSPL</sequence>
<dbReference type="PROSITE" id="PS00518">
    <property type="entry name" value="ZF_RING_1"/>
    <property type="match status" value="1"/>
</dbReference>
<organism evidence="7 8">
    <name type="scientific">Littorina saxatilis</name>
    <dbReference type="NCBI Taxonomy" id="31220"/>
    <lineage>
        <taxon>Eukaryota</taxon>
        <taxon>Metazoa</taxon>
        <taxon>Spiralia</taxon>
        <taxon>Lophotrochozoa</taxon>
        <taxon>Mollusca</taxon>
        <taxon>Gastropoda</taxon>
        <taxon>Caenogastropoda</taxon>
        <taxon>Littorinimorpha</taxon>
        <taxon>Littorinoidea</taxon>
        <taxon>Littorinidae</taxon>
        <taxon>Littorina</taxon>
    </lineage>
</organism>
<feature type="compositionally biased region" description="Polar residues" evidence="5">
    <location>
        <begin position="427"/>
        <end position="446"/>
    </location>
</feature>